<keyword evidence="2" id="KW-0464">Manganese</keyword>
<evidence type="ECO:0000256" key="1">
    <source>
        <dbReference type="ARBA" id="ARBA00022801"/>
    </source>
</evidence>
<feature type="binding site" evidence="2">
    <location>
        <position position="369"/>
    </location>
    <ligand>
        <name>Mn(2+)</name>
        <dbReference type="ChEBI" id="CHEBI:29035"/>
        <label>2</label>
    </ligand>
</feature>
<dbReference type="InterPro" id="IPR011650">
    <property type="entry name" value="Peptidase_M20_dimer"/>
</dbReference>
<dbReference type="InterPro" id="IPR036264">
    <property type="entry name" value="Bact_exopeptidase_dim_dom"/>
</dbReference>
<dbReference type="InterPro" id="IPR017439">
    <property type="entry name" value="Amidohydrolase"/>
</dbReference>
<reference evidence="4 5" key="1">
    <citation type="submission" date="2016-08" db="EMBL/GenBank/DDBJ databases">
        <title>Characterization and recognition of Brachyspira hampsonii sp. nov., a novel intestinal spirochete that is pathogenic to pigs.</title>
        <authorList>
            <person name="Mirajkar N."/>
            <person name="La T."/>
            <person name="Phillips N."/>
            <person name="Hampson D."/>
            <person name="Gebhart C."/>
        </authorList>
    </citation>
    <scope>NUCLEOTIDE SEQUENCE [LARGE SCALE GENOMIC DNA]</scope>
    <source>
        <strain evidence="4 5">P280/1</strain>
    </source>
</reference>
<evidence type="ECO:0000259" key="3">
    <source>
        <dbReference type="Pfam" id="PF07687"/>
    </source>
</evidence>
<evidence type="ECO:0000313" key="4">
    <source>
        <dbReference type="EMBL" id="OEJ14848.1"/>
    </source>
</evidence>
<dbReference type="CDD" id="cd03886">
    <property type="entry name" value="M20_Acy1"/>
    <property type="match status" value="1"/>
</dbReference>
<dbReference type="SUPFAM" id="SSF55031">
    <property type="entry name" value="Bacterial exopeptidase dimerisation domain"/>
    <property type="match status" value="1"/>
</dbReference>
<gene>
    <name evidence="4" type="ORF">BFL38_08410</name>
</gene>
<dbReference type="Proteomes" id="UP000095247">
    <property type="component" value="Unassembled WGS sequence"/>
</dbReference>
<feature type="binding site" evidence="2">
    <location>
        <position position="107"/>
    </location>
    <ligand>
        <name>Mn(2+)</name>
        <dbReference type="ChEBI" id="CHEBI:29035"/>
        <label>2</label>
    </ligand>
</feature>
<feature type="binding site" evidence="2">
    <location>
        <position position="170"/>
    </location>
    <ligand>
        <name>Mn(2+)</name>
        <dbReference type="ChEBI" id="CHEBI:29035"/>
        <label>2</label>
    </ligand>
</feature>
<dbReference type="Gene3D" id="3.30.70.360">
    <property type="match status" value="1"/>
</dbReference>
<dbReference type="PANTHER" id="PTHR11014">
    <property type="entry name" value="PEPTIDASE M20 FAMILY MEMBER"/>
    <property type="match status" value="1"/>
</dbReference>
<dbReference type="SUPFAM" id="SSF53187">
    <property type="entry name" value="Zn-dependent exopeptidases"/>
    <property type="match status" value="1"/>
</dbReference>
<dbReference type="NCBIfam" id="TIGR01891">
    <property type="entry name" value="amidohydrolases"/>
    <property type="match status" value="1"/>
</dbReference>
<protein>
    <submittedName>
        <fullName evidence="4">Peptidase M20</fullName>
    </submittedName>
</protein>
<dbReference type="GO" id="GO:0046872">
    <property type="term" value="F:metal ion binding"/>
    <property type="evidence" value="ECO:0007669"/>
    <property type="project" value="UniProtKB-KW"/>
</dbReference>
<name>A0A1E5NFD3_9SPIR</name>
<dbReference type="PIRSF" id="PIRSF005962">
    <property type="entry name" value="Pept_M20D_amidohydro"/>
    <property type="match status" value="1"/>
</dbReference>
<keyword evidence="2" id="KW-0479">Metal-binding</keyword>
<dbReference type="GO" id="GO:0019877">
    <property type="term" value="P:diaminopimelate biosynthetic process"/>
    <property type="evidence" value="ECO:0007669"/>
    <property type="project" value="UniProtKB-ARBA"/>
</dbReference>
<accession>A0A1E5NFD3</accession>
<organism evidence="4 5">
    <name type="scientific">Brachyspira hampsonii</name>
    <dbReference type="NCBI Taxonomy" id="1287055"/>
    <lineage>
        <taxon>Bacteria</taxon>
        <taxon>Pseudomonadati</taxon>
        <taxon>Spirochaetota</taxon>
        <taxon>Spirochaetia</taxon>
        <taxon>Brachyspirales</taxon>
        <taxon>Brachyspiraceae</taxon>
        <taxon>Brachyspira</taxon>
    </lineage>
</organism>
<feature type="binding site" evidence="2">
    <location>
        <position position="146"/>
    </location>
    <ligand>
        <name>Mn(2+)</name>
        <dbReference type="ChEBI" id="CHEBI:29035"/>
        <label>2</label>
    </ligand>
</feature>
<feature type="binding site" evidence="2">
    <location>
        <position position="105"/>
    </location>
    <ligand>
        <name>Mn(2+)</name>
        <dbReference type="ChEBI" id="CHEBI:29035"/>
        <label>2</label>
    </ligand>
</feature>
<evidence type="ECO:0000256" key="2">
    <source>
        <dbReference type="PIRSR" id="PIRSR005962-1"/>
    </source>
</evidence>
<dbReference type="AlphaFoldDB" id="A0A1E5NFD3"/>
<dbReference type="PANTHER" id="PTHR11014:SF63">
    <property type="entry name" value="METALLOPEPTIDASE, PUTATIVE (AFU_ORTHOLOGUE AFUA_6G09600)-RELATED"/>
    <property type="match status" value="1"/>
</dbReference>
<comment type="caution">
    <text evidence="4">The sequence shown here is derived from an EMBL/GenBank/DDBJ whole genome shotgun (WGS) entry which is preliminary data.</text>
</comment>
<evidence type="ECO:0000313" key="5">
    <source>
        <dbReference type="Proteomes" id="UP000095247"/>
    </source>
</evidence>
<dbReference type="Gene3D" id="3.40.630.10">
    <property type="entry name" value="Zn peptidases"/>
    <property type="match status" value="1"/>
</dbReference>
<dbReference type="EMBL" id="MDCO01000009">
    <property type="protein sequence ID" value="OEJ14848.1"/>
    <property type="molecule type" value="Genomic_DNA"/>
</dbReference>
<sequence length="408" mass="45361">MEELDLIKNKIKSIKKELISIRRDMHSNPELSNEEFRTMELISKYLTSHNIRHRTKSAGTGIIADIDGIDKKFTVAFRADIDALPIEDLKHCDYSSKNKGVCHACGHDVHTAINMGIANIFSNSTDNKEKIIPPCNVRLIFQPAEETTGGAFRMIKDNALENVNVIYGIHVSSNADIGYIQINDNIVNASCLDFIIKVYGRSSHGANPSGGVDAIVIASKIINDLQTVISRNIAAEDSAVITVGTINGGTATNIICDYVEMTGTIRALKEGIMEKVKLRIKKMIKFIANSFDGDAEFIETVYFASLVNWKEASNIVRENASKLLGENKVLELSPSLGSEDFSFFVQNKPGAFFYLGARNEKKGIVYKAHNGLFDVDENCIEIGLMLQIMNLYKSYLEKDLFYIGKERN</sequence>
<feature type="domain" description="Peptidase M20 dimerisation" evidence="3">
    <location>
        <begin position="193"/>
        <end position="285"/>
    </location>
</feature>
<dbReference type="RefSeq" id="WP_069726344.1">
    <property type="nucleotide sequence ID" value="NZ_MDCO01000009.1"/>
</dbReference>
<dbReference type="Pfam" id="PF07687">
    <property type="entry name" value="M20_dimer"/>
    <property type="match status" value="1"/>
</dbReference>
<dbReference type="GO" id="GO:0050118">
    <property type="term" value="F:N-acetyldiaminopimelate deacetylase activity"/>
    <property type="evidence" value="ECO:0007669"/>
    <property type="project" value="UniProtKB-ARBA"/>
</dbReference>
<dbReference type="InterPro" id="IPR002933">
    <property type="entry name" value="Peptidase_M20"/>
</dbReference>
<dbReference type="Pfam" id="PF01546">
    <property type="entry name" value="Peptidase_M20"/>
    <property type="match status" value="1"/>
</dbReference>
<comment type="cofactor">
    <cofactor evidence="2">
        <name>Mn(2+)</name>
        <dbReference type="ChEBI" id="CHEBI:29035"/>
    </cofactor>
    <text evidence="2">The Mn(2+) ion enhances activity.</text>
</comment>
<proteinExistence type="predicted"/>
<dbReference type="FunFam" id="3.30.70.360:FF:000001">
    <property type="entry name" value="N-acetyldiaminopimelate deacetylase"/>
    <property type="match status" value="1"/>
</dbReference>
<keyword evidence="1" id="KW-0378">Hydrolase</keyword>